<accession>A0AA97P9A7</accession>
<dbReference type="GO" id="GO:0005634">
    <property type="term" value="C:nucleus"/>
    <property type="evidence" value="ECO:0007669"/>
    <property type="project" value="TreeGrafter"/>
</dbReference>
<proteinExistence type="predicted"/>
<evidence type="ECO:0000256" key="1">
    <source>
        <dbReference type="SAM" id="MobiDB-lite"/>
    </source>
</evidence>
<organism evidence="2">
    <name type="scientific">Pyricularia oryzae (strain Y34)</name>
    <name type="common">Rice blast fungus</name>
    <name type="synonym">Magnaporthe oryzae</name>
    <dbReference type="NCBI Taxonomy" id="1143189"/>
    <lineage>
        <taxon>Eukaryota</taxon>
        <taxon>Fungi</taxon>
        <taxon>Dikarya</taxon>
        <taxon>Ascomycota</taxon>
        <taxon>Pezizomycotina</taxon>
        <taxon>Sordariomycetes</taxon>
        <taxon>Sordariomycetidae</taxon>
        <taxon>Magnaporthales</taxon>
        <taxon>Pyriculariaceae</taxon>
        <taxon>Pyricularia</taxon>
    </lineage>
</organism>
<dbReference type="PANTHER" id="PTHR28164">
    <property type="entry name" value="PROTEIN STB3"/>
    <property type="match status" value="1"/>
</dbReference>
<sequence length="554" mass="60167">MTARIYIQYTDTRRIPIRSYWSSWPSLPGCKQSHRIERIISQANARYPGMVLLVGTQGIMAWVKSLGTLPHRWGWSLHSGGPGSNSNAARATSNRRVQYSSVMVLFGFCPCKPWLPRLDASHSMKLLTIGKCERQVGKAEFQIKRLYLCGRLVSFDKWSDSKLAFAGVVIPVRRYLPVWRELSTLLLGPSTCHLAILITKYCPSFGFRSLDKDRFDLLIQPSNRFGLASARSVPVTKNHPLPLPTPPNSISPGLPAHGLRAQLQKARLDPIDSDLDLHHDAAGSAPGETQGGTSILPDSYGAITPGMLAKYHLPEIMLNHGPLAIRYVMGYLTTSVPGFSGIPPAKARRLVVAALEGKGCGGEGGGINGDVVFEKVGWGRWDARRRGQPARRELSPPTEGMGIPISSVRWDGRPHHSSSDASACAFSHEDYDHDMAMMENEADKMSLDGSASASCSEAPDYIDTDMMHHDDPEDATDDEDWAAVGAAGLRAASYSNTGFGVSPGVNKVYNGSGMARTPQLPRGFNTNNTTVGFASASDAQEREAVEALLQLGSV</sequence>
<dbReference type="Proteomes" id="UP000011086">
    <property type="component" value="Unassembled WGS sequence"/>
</dbReference>
<protein>
    <submittedName>
        <fullName evidence="2">Uncharacterized protein</fullName>
    </submittedName>
</protein>
<reference evidence="2" key="1">
    <citation type="journal article" date="2012" name="PLoS Genet.">
        <title>Comparative analysis of the genomes of two field isolates of the rice blast fungus Magnaporthe oryzae.</title>
        <authorList>
            <person name="Xue M."/>
            <person name="Yang J."/>
            <person name="Li Z."/>
            <person name="Hu S."/>
            <person name="Yao N."/>
            <person name="Dean R.A."/>
            <person name="Zhao W."/>
            <person name="Shen M."/>
            <person name="Zhang H."/>
            <person name="Li C."/>
            <person name="Liu L."/>
            <person name="Cao L."/>
            <person name="Xu X."/>
            <person name="Xing Y."/>
            <person name="Hsiang T."/>
            <person name="Zhang Z."/>
            <person name="Xu J.R."/>
            <person name="Peng Y.L."/>
        </authorList>
    </citation>
    <scope>NUCLEOTIDE SEQUENCE</scope>
    <source>
        <strain evidence="2">Y34</strain>
    </source>
</reference>
<dbReference type="AlphaFoldDB" id="A0AA97P9A7"/>
<name>A0AA97P9A7_PYRO3</name>
<dbReference type="GO" id="GO:0043565">
    <property type="term" value="F:sequence-specific DNA binding"/>
    <property type="evidence" value="ECO:0007669"/>
    <property type="project" value="TreeGrafter"/>
</dbReference>
<feature type="region of interest" description="Disordered" evidence="1">
    <location>
        <begin position="277"/>
        <end position="296"/>
    </location>
</feature>
<feature type="region of interest" description="Disordered" evidence="1">
    <location>
        <begin position="387"/>
        <end position="414"/>
    </location>
</feature>
<dbReference type="Pfam" id="PF10330">
    <property type="entry name" value="Stb3"/>
    <property type="match status" value="1"/>
</dbReference>
<dbReference type="InterPro" id="IPR018818">
    <property type="entry name" value="Stb3"/>
</dbReference>
<dbReference type="EMBL" id="JH793710">
    <property type="protein sequence ID" value="ELQ44465.1"/>
    <property type="molecule type" value="Genomic_DNA"/>
</dbReference>
<evidence type="ECO:0000313" key="2">
    <source>
        <dbReference type="EMBL" id="ELQ44465.1"/>
    </source>
</evidence>
<gene>
    <name evidence="2" type="ORF">OOU_Y34scaffold00087g43</name>
</gene>
<dbReference type="GO" id="GO:0000432">
    <property type="term" value="P:positive regulation of transcription from RNA polymerase II promoter by glucose"/>
    <property type="evidence" value="ECO:0007669"/>
    <property type="project" value="TreeGrafter"/>
</dbReference>
<dbReference type="PANTHER" id="PTHR28164:SF1">
    <property type="entry name" value="PROTEIN STB3"/>
    <property type="match status" value="1"/>
</dbReference>